<name>J0WSK1_AURST</name>
<accession>J0WSK1</accession>
<dbReference type="KEGG" id="adl:AURDEDRAFT_175789"/>
<feature type="compositionally biased region" description="Polar residues" evidence="1">
    <location>
        <begin position="266"/>
        <end position="278"/>
    </location>
</feature>
<organism evidence="2 3">
    <name type="scientific">Auricularia subglabra (strain TFB-10046 / SS5)</name>
    <name type="common">White-rot fungus</name>
    <name type="synonym">Auricularia delicata (strain TFB10046)</name>
    <dbReference type="NCBI Taxonomy" id="717982"/>
    <lineage>
        <taxon>Eukaryota</taxon>
        <taxon>Fungi</taxon>
        <taxon>Dikarya</taxon>
        <taxon>Basidiomycota</taxon>
        <taxon>Agaricomycotina</taxon>
        <taxon>Agaricomycetes</taxon>
        <taxon>Auriculariales</taxon>
        <taxon>Auriculariaceae</taxon>
        <taxon>Auricularia</taxon>
    </lineage>
</organism>
<evidence type="ECO:0000256" key="1">
    <source>
        <dbReference type="SAM" id="MobiDB-lite"/>
    </source>
</evidence>
<keyword evidence="3" id="KW-1185">Reference proteome</keyword>
<gene>
    <name evidence="2" type="ORF">AURDEDRAFT_175789</name>
</gene>
<sequence>MSSNEPNQRPAWELSEAAFHAPWNTGPAVGHTNVGAQGRVALPGTAHVLSGPPAFQARAEVAGGNTGTLAVTGTVPFSTVDYTSAASVDNAKKRALSRSSSPPERRPTQRPRAGSPPTSSPVAGTTNAAGSLDESGGAQSATQPYSDAARRPPAPPPLPARARGHSSAPSVRGFKAISGGPQVQHGGQYAAPDPRQARQPHVNAVSAGPNASPRNHGGPSGHAATRVPSVTVAASNVQPDTDAEGHAAMPRPDLHRSPPLRPYTATMPTATRSHNPSIVTAPPPAPAPAVFTVPATPIAGRVIRCTYHDCPGAVFPVTRRGDAQAHVVNTHFRGRMSDLANHHIGGHPPMSTIKCTYPGCFGPQLPAGHRPLAQRHVIRTHYDGRARDAADLHLVEESVPPAAQS</sequence>
<reference evidence="3" key="1">
    <citation type="journal article" date="2012" name="Science">
        <title>The Paleozoic origin of enzymatic lignin decomposition reconstructed from 31 fungal genomes.</title>
        <authorList>
            <person name="Floudas D."/>
            <person name="Binder M."/>
            <person name="Riley R."/>
            <person name="Barry K."/>
            <person name="Blanchette R.A."/>
            <person name="Henrissat B."/>
            <person name="Martinez A.T."/>
            <person name="Otillar R."/>
            <person name="Spatafora J.W."/>
            <person name="Yadav J.S."/>
            <person name="Aerts A."/>
            <person name="Benoit I."/>
            <person name="Boyd A."/>
            <person name="Carlson A."/>
            <person name="Copeland A."/>
            <person name="Coutinho P.M."/>
            <person name="de Vries R.P."/>
            <person name="Ferreira P."/>
            <person name="Findley K."/>
            <person name="Foster B."/>
            <person name="Gaskell J."/>
            <person name="Glotzer D."/>
            <person name="Gorecki P."/>
            <person name="Heitman J."/>
            <person name="Hesse C."/>
            <person name="Hori C."/>
            <person name="Igarashi K."/>
            <person name="Jurgens J.A."/>
            <person name="Kallen N."/>
            <person name="Kersten P."/>
            <person name="Kohler A."/>
            <person name="Kuees U."/>
            <person name="Kumar T.K.A."/>
            <person name="Kuo A."/>
            <person name="LaButti K."/>
            <person name="Larrondo L.F."/>
            <person name="Lindquist E."/>
            <person name="Ling A."/>
            <person name="Lombard V."/>
            <person name="Lucas S."/>
            <person name="Lundell T."/>
            <person name="Martin R."/>
            <person name="McLaughlin D.J."/>
            <person name="Morgenstern I."/>
            <person name="Morin E."/>
            <person name="Murat C."/>
            <person name="Nagy L.G."/>
            <person name="Nolan M."/>
            <person name="Ohm R.A."/>
            <person name="Patyshakuliyeva A."/>
            <person name="Rokas A."/>
            <person name="Ruiz-Duenas F.J."/>
            <person name="Sabat G."/>
            <person name="Salamov A."/>
            <person name="Samejima M."/>
            <person name="Schmutz J."/>
            <person name="Slot J.C."/>
            <person name="St John F."/>
            <person name="Stenlid J."/>
            <person name="Sun H."/>
            <person name="Sun S."/>
            <person name="Syed K."/>
            <person name="Tsang A."/>
            <person name="Wiebenga A."/>
            <person name="Young D."/>
            <person name="Pisabarro A."/>
            <person name="Eastwood D.C."/>
            <person name="Martin F."/>
            <person name="Cullen D."/>
            <person name="Grigoriev I.V."/>
            <person name="Hibbett D.S."/>
        </authorList>
    </citation>
    <scope>NUCLEOTIDE SEQUENCE [LARGE SCALE GENOMIC DNA]</scope>
    <source>
        <strain evidence="3">TFB10046</strain>
    </source>
</reference>
<dbReference type="InParanoid" id="J0WSK1"/>
<evidence type="ECO:0000313" key="2">
    <source>
        <dbReference type="EMBL" id="EJD35155.1"/>
    </source>
</evidence>
<protein>
    <submittedName>
        <fullName evidence="2">Uncharacterized protein</fullName>
    </submittedName>
</protein>
<feature type="region of interest" description="Disordered" evidence="1">
    <location>
        <begin position="88"/>
        <end position="225"/>
    </location>
</feature>
<dbReference type="EMBL" id="JH687902">
    <property type="protein sequence ID" value="EJD35155.1"/>
    <property type="molecule type" value="Genomic_DNA"/>
</dbReference>
<evidence type="ECO:0000313" key="3">
    <source>
        <dbReference type="Proteomes" id="UP000006514"/>
    </source>
</evidence>
<dbReference type="AlphaFoldDB" id="J0WSK1"/>
<feature type="compositionally biased region" description="Polar residues" evidence="1">
    <location>
        <begin position="116"/>
        <end position="129"/>
    </location>
</feature>
<feature type="region of interest" description="Disordered" evidence="1">
    <location>
        <begin position="1"/>
        <end position="32"/>
    </location>
</feature>
<dbReference type="Proteomes" id="UP000006514">
    <property type="component" value="Unassembled WGS sequence"/>
</dbReference>
<proteinExistence type="predicted"/>
<feature type="region of interest" description="Disordered" evidence="1">
    <location>
        <begin position="240"/>
        <end position="281"/>
    </location>
</feature>